<dbReference type="InterPro" id="IPR004604">
    <property type="entry name" value="DNA_recomb/repair_RecN"/>
</dbReference>
<dbReference type="InterPro" id="IPR027417">
    <property type="entry name" value="P-loop_NTPase"/>
</dbReference>
<accession>A0A832G882</accession>
<keyword evidence="5 9" id="KW-0227">DNA damage</keyword>
<dbReference type="GO" id="GO:0005524">
    <property type="term" value="F:ATP binding"/>
    <property type="evidence" value="ECO:0007669"/>
    <property type="project" value="UniProtKB-KW"/>
</dbReference>
<evidence type="ECO:0000256" key="2">
    <source>
        <dbReference type="ARBA" id="ARBA00009441"/>
    </source>
</evidence>
<dbReference type="GO" id="GO:0009432">
    <property type="term" value="P:SOS response"/>
    <property type="evidence" value="ECO:0007669"/>
    <property type="project" value="TreeGrafter"/>
</dbReference>
<name>A0A832G882_9BACT</name>
<evidence type="ECO:0000256" key="3">
    <source>
        <dbReference type="ARBA" id="ARBA00021315"/>
    </source>
</evidence>
<evidence type="ECO:0000256" key="6">
    <source>
        <dbReference type="ARBA" id="ARBA00022840"/>
    </source>
</evidence>
<comment type="similarity">
    <text evidence="2 9">Belongs to the RecN family.</text>
</comment>
<keyword evidence="10" id="KW-0175">Coiled coil</keyword>
<dbReference type="AlphaFoldDB" id="A0A832G882"/>
<sequence>MLKSLEIKDYALIDHIQIDFEKGLNIITGETGAGKSILIDAMSLLLGERASTEVVRKGAQKSIVEGIFEVEENKKVKALLEENDIEFLPELIVRREISLKGSNRCFINDSPVPLNLIKELGDLLVDLHGQHEHQSLLRTETHIDFVDDFSGNEKQLSEYQNLYQQLKKYKSELNELRNKEASLKEKKEIYEFQIKEIDTINPLPEEDEQLTEELNVLENAEKILLLSDEVYNLLYESDNSVNDLLGEVKHKLSQLSSIDKSLLEAEGECESALTIIKELSSTLRAYKSRIDVDPKLVEQKRERLASINLLKKKYGGTLQKVIEHREKIGREFNLAENFGEEIARYEKQLRELQKQTGEAAHKLSEARKKSAKKIETEVKKVLSLLGINQPEFEVRFSANIATDSDDFILINSKKYSYTEKGIDEVEFFISTNPGEDLKPLVKVASGGEVSRIMLSLKTILAKNDRLPLLIFDEIDTGVSGRIAQKVGQALRDLASFHQIIAITHLPQIAAMANYHYVVEKMQEDNRAVSHIRKLDEEEHIREVAKLLSGENLTEASIQSAIQLIKSSK</sequence>
<evidence type="ECO:0000256" key="9">
    <source>
        <dbReference type="PIRNR" id="PIRNR003128"/>
    </source>
</evidence>
<comment type="function">
    <text evidence="1 9">May be involved in recombinational repair of damaged DNA.</text>
</comment>
<comment type="caution">
    <text evidence="12">The sequence shown here is derived from an EMBL/GenBank/DDBJ whole genome shotgun (WGS) entry which is preliminary data.</text>
</comment>
<evidence type="ECO:0000256" key="4">
    <source>
        <dbReference type="ARBA" id="ARBA00022741"/>
    </source>
</evidence>
<dbReference type="GO" id="GO:0043590">
    <property type="term" value="C:bacterial nucleoid"/>
    <property type="evidence" value="ECO:0007669"/>
    <property type="project" value="TreeGrafter"/>
</dbReference>
<proteinExistence type="inferred from homology"/>
<dbReference type="PANTHER" id="PTHR11059">
    <property type="entry name" value="DNA REPAIR PROTEIN RECN"/>
    <property type="match status" value="1"/>
</dbReference>
<evidence type="ECO:0000256" key="10">
    <source>
        <dbReference type="SAM" id="Coils"/>
    </source>
</evidence>
<evidence type="ECO:0000259" key="11">
    <source>
        <dbReference type="Pfam" id="PF02463"/>
    </source>
</evidence>
<dbReference type="NCBIfam" id="NF008121">
    <property type="entry name" value="PRK10869.1"/>
    <property type="match status" value="1"/>
</dbReference>
<evidence type="ECO:0000256" key="5">
    <source>
        <dbReference type="ARBA" id="ARBA00022763"/>
    </source>
</evidence>
<dbReference type="FunFam" id="3.40.50.300:FF:000356">
    <property type="entry name" value="DNA repair protein RecN"/>
    <property type="match status" value="1"/>
</dbReference>
<evidence type="ECO:0000313" key="12">
    <source>
        <dbReference type="EMBL" id="HGT49090.1"/>
    </source>
</evidence>
<protein>
    <recommendedName>
        <fullName evidence="3 9">DNA repair protein RecN</fullName>
    </recommendedName>
    <alternativeName>
        <fullName evidence="8 9">Recombination protein N</fullName>
    </alternativeName>
</protein>
<feature type="coiled-coil region" evidence="10">
    <location>
        <begin position="335"/>
        <end position="369"/>
    </location>
</feature>
<keyword evidence="7 9" id="KW-0234">DNA repair</keyword>
<keyword evidence="4" id="KW-0547">Nucleotide-binding</keyword>
<evidence type="ECO:0000256" key="7">
    <source>
        <dbReference type="ARBA" id="ARBA00023204"/>
    </source>
</evidence>
<evidence type="ECO:0000256" key="1">
    <source>
        <dbReference type="ARBA" id="ARBA00003618"/>
    </source>
</evidence>
<dbReference type="PANTHER" id="PTHR11059:SF0">
    <property type="entry name" value="DNA REPAIR PROTEIN RECN"/>
    <property type="match status" value="1"/>
</dbReference>
<dbReference type="CDD" id="cd03241">
    <property type="entry name" value="ABC_RecN"/>
    <property type="match status" value="2"/>
</dbReference>
<dbReference type="GO" id="GO:0006281">
    <property type="term" value="P:DNA repair"/>
    <property type="evidence" value="ECO:0007669"/>
    <property type="project" value="UniProtKB-KW"/>
</dbReference>
<dbReference type="Pfam" id="PF02463">
    <property type="entry name" value="SMC_N"/>
    <property type="match status" value="1"/>
</dbReference>
<dbReference type="SUPFAM" id="SSF52540">
    <property type="entry name" value="P-loop containing nucleoside triphosphate hydrolases"/>
    <property type="match status" value="2"/>
</dbReference>
<gene>
    <name evidence="12" type="primary">recN</name>
    <name evidence="12" type="ORF">ENS56_13720</name>
</gene>
<organism evidence="12">
    <name type="scientific">Ignavibacterium album</name>
    <dbReference type="NCBI Taxonomy" id="591197"/>
    <lineage>
        <taxon>Bacteria</taxon>
        <taxon>Pseudomonadati</taxon>
        <taxon>Ignavibacteriota</taxon>
        <taxon>Ignavibacteria</taxon>
        <taxon>Ignavibacteriales</taxon>
        <taxon>Ignavibacteriaceae</taxon>
        <taxon>Ignavibacterium</taxon>
    </lineage>
</organism>
<feature type="domain" description="RecF/RecN/SMC N-terminal" evidence="11">
    <location>
        <begin position="1"/>
        <end position="522"/>
    </location>
</feature>
<dbReference type="InterPro" id="IPR003395">
    <property type="entry name" value="RecF/RecN/SMC_N"/>
</dbReference>
<dbReference type="NCBIfam" id="TIGR00634">
    <property type="entry name" value="recN"/>
    <property type="match status" value="1"/>
</dbReference>
<dbReference type="EMBL" id="DSVI01000025">
    <property type="protein sequence ID" value="HGT49090.1"/>
    <property type="molecule type" value="Genomic_DNA"/>
</dbReference>
<dbReference type="Gene3D" id="3.40.50.300">
    <property type="entry name" value="P-loop containing nucleotide triphosphate hydrolases"/>
    <property type="match status" value="2"/>
</dbReference>
<dbReference type="FunFam" id="3.40.50.300:FF:000319">
    <property type="entry name" value="DNA repair protein RecN"/>
    <property type="match status" value="1"/>
</dbReference>
<reference evidence="12" key="1">
    <citation type="journal article" date="2020" name="mSystems">
        <title>Genome- and Community-Level Interaction Insights into Carbon Utilization and Element Cycling Functions of Hydrothermarchaeota in Hydrothermal Sediment.</title>
        <authorList>
            <person name="Zhou Z."/>
            <person name="Liu Y."/>
            <person name="Xu W."/>
            <person name="Pan J."/>
            <person name="Luo Z.H."/>
            <person name="Li M."/>
        </authorList>
    </citation>
    <scope>NUCLEOTIDE SEQUENCE [LARGE SCALE GENOMIC DNA]</scope>
    <source>
        <strain evidence="12">SpSt-500</strain>
    </source>
</reference>
<keyword evidence="6" id="KW-0067">ATP-binding</keyword>
<evidence type="ECO:0000256" key="8">
    <source>
        <dbReference type="ARBA" id="ARBA00033408"/>
    </source>
</evidence>
<dbReference type="GO" id="GO:0006310">
    <property type="term" value="P:DNA recombination"/>
    <property type="evidence" value="ECO:0007669"/>
    <property type="project" value="InterPro"/>
</dbReference>
<dbReference type="PIRSF" id="PIRSF003128">
    <property type="entry name" value="RecN"/>
    <property type="match status" value="1"/>
</dbReference>
<feature type="coiled-coil region" evidence="10">
    <location>
        <begin position="152"/>
        <end position="193"/>
    </location>
</feature>